<evidence type="ECO:0000256" key="2">
    <source>
        <dbReference type="ARBA" id="ARBA00023163"/>
    </source>
</evidence>
<evidence type="ECO:0000259" key="3">
    <source>
        <dbReference type="Pfam" id="PF04967"/>
    </source>
</evidence>
<evidence type="ECO:0000313" key="6">
    <source>
        <dbReference type="Proteomes" id="UP001596383"/>
    </source>
</evidence>
<dbReference type="RefSeq" id="WP_273736772.1">
    <property type="nucleotide sequence ID" value="NZ_JAQIVI010000007.1"/>
</dbReference>
<feature type="domain" description="Bacterioopsin transcriptional activator GAF and HTH associated" evidence="4">
    <location>
        <begin position="6"/>
        <end position="123"/>
    </location>
</feature>
<sequence>MSTIIEINIPGDGFALGETMREFKGVEFKIERIVAQNGHVLPYVWANEINSDSLETAFDNDSSVTSFESIADLGSERLYRMNWNDQVHTFIQRLVNDHVMVLALTSVNEQWHFRLLVTNRDALTTPLEFRQATDVPVTITGVYELNENYKGRFGFTEKQQKALLHSYERGYYEIPRNISVRELSSELGISHQAYSERLRRGHMNLIRHAFVVNSDTGAETGRGKEL</sequence>
<keyword evidence="1" id="KW-0805">Transcription regulation</keyword>
<organism evidence="5 6">
    <name type="scientific">Natrinema soli</name>
    <dbReference type="NCBI Taxonomy" id="1930624"/>
    <lineage>
        <taxon>Archaea</taxon>
        <taxon>Methanobacteriati</taxon>
        <taxon>Methanobacteriota</taxon>
        <taxon>Stenosarchaea group</taxon>
        <taxon>Halobacteria</taxon>
        <taxon>Halobacteriales</taxon>
        <taxon>Natrialbaceae</taxon>
        <taxon>Natrinema</taxon>
    </lineage>
</organism>
<dbReference type="InterPro" id="IPR007050">
    <property type="entry name" value="HTH_bacterioopsin"/>
</dbReference>
<dbReference type="EMBL" id="JBHSWV010000007">
    <property type="protein sequence ID" value="MFC6763657.1"/>
    <property type="molecule type" value="Genomic_DNA"/>
</dbReference>
<dbReference type="Pfam" id="PF15915">
    <property type="entry name" value="BAT"/>
    <property type="match status" value="1"/>
</dbReference>
<accession>A0ABD5SF01</accession>
<gene>
    <name evidence="5" type="ORF">ACFQE6_00790</name>
</gene>
<dbReference type="PANTHER" id="PTHR34236:SF1">
    <property type="entry name" value="DIMETHYL SULFOXIDE REDUCTASE TRANSCRIPTIONAL ACTIVATOR"/>
    <property type="match status" value="1"/>
</dbReference>
<dbReference type="Proteomes" id="UP001596383">
    <property type="component" value="Unassembled WGS sequence"/>
</dbReference>
<dbReference type="Pfam" id="PF04967">
    <property type="entry name" value="HTH_10"/>
    <property type="match status" value="1"/>
</dbReference>
<comment type="caution">
    <text evidence="5">The sequence shown here is derived from an EMBL/GenBank/DDBJ whole genome shotgun (WGS) entry which is preliminary data.</text>
</comment>
<reference evidence="5 6" key="1">
    <citation type="journal article" date="2019" name="Int. J. Syst. Evol. Microbiol.">
        <title>The Global Catalogue of Microorganisms (GCM) 10K type strain sequencing project: providing services to taxonomists for standard genome sequencing and annotation.</title>
        <authorList>
            <consortium name="The Broad Institute Genomics Platform"/>
            <consortium name="The Broad Institute Genome Sequencing Center for Infectious Disease"/>
            <person name="Wu L."/>
            <person name="Ma J."/>
        </authorList>
    </citation>
    <scope>NUCLEOTIDE SEQUENCE [LARGE SCALE GENOMIC DNA]</scope>
    <source>
        <strain evidence="5 6">LMG 29247</strain>
    </source>
</reference>
<name>A0ABD5SF01_9EURY</name>
<proteinExistence type="predicted"/>
<dbReference type="InterPro" id="IPR031803">
    <property type="entry name" value="BAT_GAF/HTH-assoc"/>
</dbReference>
<protein>
    <submittedName>
        <fullName evidence="5">Helix-turn-helix domain-containing protein</fullName>
    </submittedName>
</protein>
<evidence type="ECO:0000259" key="4">
    <source>
        <dbReference type="Pfam" id="PF15915"/>
    </source>
</evidence>
<feature type="domain" description="HTH bat-type" evidence="3">
    <location>
        <begin position="155"/>
        <end position="206"/>
    </location>
</feature>
<keyword evidence="6" id="KW-1185">Reference proteome</keyword>
<evidence type="ECO:0000313" key="5">
    <source>
        <dbReference type="EMBL" id="MFC6763657.1"/>
    </source>
</evidence>
<dbReference type="PANTHER" id="PTHR34236">
    <property type="entry name" value="DIMETHYL SULFOXIDE REDUCTASE TRANSCRIPTIONAL ACTIVATOR"/>
    <property type="match status" value="1"/>
</dbReference>
<dbReference type="AlphaFoldDB" id="A0ABD5SF01"/>
<keyword evidence="2" id="KW-0804">Transcription</keyword>
<evidence type="ECO:0000256" key="1">
    <source>
        <dbReference type="ARBA" id="ARBA00023015"/>
    </source>
</evidence>